<proteinExistence type="predicted"/>
<organism evidence="1">
    <name type="scientific">Siphoviridae sp. ctv4j104</name>
    <dbReference type="NCBI Taxonomy" id="2826510"/>
    <lineage>
        <taxon>Viruses</taxon>
        <taxon>Duplodnaviria</taxon>
        <taxon>Heunggongvirae</taxon>
        <taxon>Uroviricota</taxon>
        <taxon>Caudoviricetes</taxon>
    </lineage>
</organism>
<accession>A0A8S5M9W5</accession>
<dbReference type="EMBL" id="BK014855">
    <property type="protein sequence ID" value="DAD78960.1"/>
    <property type="molecule type" value="Genomic_DNA"/>
</dbReference>
<name>A0A8S5M9W5_9CAUD</name>
<sequence length="229" mass="26193">MKLSQLTAPCKAEYVENGKRYLLEVNIDEFPTMPMSFQSCYYFTDSLSEYSNIGTRGDLWGSLVSVLVTFGIDYEGDNDEQELMQILANTDSVVFYPLFCYSHSGMCVSAKPFNDKWDSGFCGFVVYSKSAVEANYSTTDKWREIATNIILNEIEQINYCLNGEVYMYKLSRYETVWDELTCPHCGEVIKYNVHEELIDADTCYGFYGANLAENGMMDYLPDVEVTEVK</sequence>
<evidence type="ECO:0000313" key="1">
    <source>
        <dbReference type="EMBL" id="DAD78960.1"/>
    </source>
</evidence>
<protein>
    <submittedName>
        <fullName evidence="1">Zinc ribbon domain protein</fullName>
    </submittedName>
</protein>
<reference evidence="1" key="1">
    <citation type="journal article" date="2021" name="Proc. Natl. Acad. Sci. U.S.A.">
        <title>A Catalog of Tens of Thousands of Viruses from Human Metagenomes Reveals Hidden Associations with Chronic Diseases.</title>
        <authorList>
            <person name="Tisza M.J."/>
            <person name="Buck C.B."/>
        </authorList>
    </citation>
    <scope>NUCLEOTIDE SEQUENCE</scope>
    <source>
        <strain evidence="1">Ctv4j104</strain>
    </source>
</reference>